<keyword evidence="5" id="KW-0813">Transport</keyword>
<feature type="transmembrane region" description="Helical" evidence="14">
    <location>
        <begin position="161"/>
        <end position="180"/>
    </location>
</feature>
<sequence length="256" mass="30871">MMLMSVIFLTLIERKFMGLIQLRKGPFKVSFMGLFQSFSDAIKLLMKESMILNQYNYFIYYFSPFFNFFLISMLFMLIPSIYMMDYFYYSLLYLFCILSINVYSVMMIGWSSNSKYSFLSSIRIIAQMISYEISLMMFFINLFIMLKSFSLFFIIKFQIYLWNFFLFLIICFNLFIIFLIEMNRIPFDFLEGESELISGFNVEFSSGYFVLIFISEYMSIIFMSLIIKVLFFGGMIFYFYDYLLILLFLSMIILIR</sequence>
<name>G1EDC1_9NEOP</name>
<dbReference type="GO" id="GO:0008137">
    <property type="term" value="F:NADH dehydrogenase (ubiquinone) activity"/>
    <property type="evidence" value="ECO:0007669"/>
    <property type="project" value="UniProtKB-EC"/>
</dbReference>
<feature type="non-terminal residue" evidence="15">
    <location>
        <position position="1"/>
    </location>
</feature>
<geneLocation type="mitochondrion" evidence="15"/>
<feature type="transmembrane region" description="Helical" evidence="14">
    <location>
        <begin position="208"/>
        <end position="231"/>
    </location>
</feature>
<dbReference type="EMBL" id="JN082833">
    <property type="protein sequence ID" value="AEK71030.1"/>
    <property type="molecule type" value="Genomic_DNA"/>
</dbReference>
<evidence type="ECO:0000256" key="4">
    <source>
        <dbReference type="ARBA" id="ARBA00021009"/>
    </source>
</evidence>
<evidence type="ECO:0000256" key="7">
    <source>
        <dbReference type="ARBA" id="ARBA00022792"/>
    </source>
</evidence>
<keyword evidence="8 14" id="KW-1133">Transmembrane helix</keyword>
<proteinExistence type="inferred from homology"/>
<comment type="catalytic activity">
    <reaction evidence="13">
        <text>a ubiquinone + NADH + 5 H(+)(in) = a ubiquinol + NAD(+) + 4 H(+)(out)</text>
        <dbReference type="Rhea" id="RHEA:29091"/>
        <dbReference type="Rhea" id="RHEA-COMP:9565"/>
        <dbReference type="Rhea" id="RHEA-COMP:9566"/>
        <dbReference type="ChEBI" id="CHEBI:15378"/>
        <dbReference type="ChEBI" id="CHEBI:16389"/>
        <dbReference type="ChEBI" id="CHEBI:17976"/>
        <dbReference type="ChEBI" id="CHEBI:57540"/>
        <dbReference type="ChEBI" id="CHEBI:57945"/>
        <dbReference type="EC" id="7.1.1.2"/>
    </reaction>
</comment>
<protein>
    <recommendedName>
        <fullName evidence="4 13">NADH-ubiquinone oxidoreductase chain 1</fullName>
        <ecNumber evidence="13">7.1.1.2</ecNumber>
    </recommendedName>
</protein>
<reference evidence="15" key="1">
    <citation type="journal article" date="2011" name="PLoS ONE">
        <title>The first molecular phylogeny of strepsiptera (insecta) reveals an early burst of molecular evolution correlated with the transition to endoparasitism.</title>
        <authorList>
            <person name="McMahon D.P."/>
            <person name="Hayward A."/>
            <person name="Kathirithamby J."/>
        </authorList>
    </citation>
    <scope>NUCLEOTIDE SEQUENCE</scope>
</reference>
<accession>G1EDC1</accession>
<evidence type="ECO:0000313" key="15">
    <source>
        <dbReference type="EMBL" id="AEK71030.1"/>
    </source>
</evidence>
<evidence type="ECO:0000256" key="14">
    <source>
        <dbReference type="SAM" id="Phobius"/>
    </source>
</evidence>
<evidence type="ECO:0000256" key="2">
    <source>
        <dbReference type="ARBA" id="ARBA00004448"/>
    </source>
</evidence>
<comment type="subcellular location">
    <subcellularLocation>
        <location evidence="2 12">Mitochondrion inner membrane</location>
        <topology evidence="2 12">Multi-pass membrane protein</topology>
    </subcellularLocation>
</comment>
<dbReference type="GO" id="GO:0005743">
    <property type="term" value="C:mitochondrial inner membrane"/>
    <property type="evidence" value="ECO:0007669"/>
    <property type="project" value="UniProtKB-SubCell"/>
</dbReference>
<evidence type="ECO:0000256" key="10">
    <source>
        <dbReference type="ARBA" id="ARBA00023128"/>
    </source>
</evidence>
<dbReference type="GO" id="GO:0009060">
    <property type="term" value="P:aerobic respiration"/>
    <property type="evidence" value="ECO:0007669"/>
    <property type="project" value="TreeGrafter"/>
</dbReference>
<gene>
    <name evidence="15" type="primary">nad1</name>
</gene>
<evidence type="ECO:0000256" key="13">
    <source>
        <dbReference type="RuleBase" id="RU000473"/>
    </source>
</evidence>
<evidence type="ECO:0000256" key="12">
    <source>
        <dbReference type="RuleBase" id="RU000471"/>
    </source>
</evidence>
<keyword evidence="11 14" id="KW-0472">Membrane</keyword>
<dbReference type="PANTHER" id="PTHR11432">
    <property type="entry name" value="NADH DEHYDROGENASE SUBUNIT 1"/>
    <property type="match status" value="1"/>
</dbReference>
<evidence type="ECO:0000256" key="9">
    <source>
        <dbReference type="ARBA" id="ARBA00023075"/>
    </source>
</evidence>
<keyword evidence="7" id="KW-0999">Mitochondrion inner membrane</keyword>
<keyword evidence="12" id="KW-0520">NAD</keyword>
<evidence type="ECO:0000256" key="5">
    <source>
        <dbReference type="ARBA" id="ARBA00022448"/>
    </source>
</evidence>
<feature type="transmembrane region" description="Helical" evidence="14">
    <location>
        <begin position="88"/>
        <end position="110"/>
    </location>
</feature>
<keyword evidence="10 13" id="KW-0496">Mitochondrion</keyword>
<keyword evidence="6 12" id="KW-0812">Transmembrane</keyword>
<dbReference type="EC" id="7.1.1.2" evidence="13"/>
<feature type="transmembrane region" description="Helical" evidence="14">
    <location>
        <begin position="58"/>
        <end position="82"/>
    </location>
</feature>
<dbReference type="PROSITE" id="PS00667">
    <property type="entry name" value="COMPLEX1_ND1_1"/>
    <property type="match status" value="1"/>
</dbReference>
<dbReference type="GO" id="GO:0003954">
    <property type="term" value="F:NADH dehydrogenase activity"/>
    <property type="evidence" value="ECO:0007669"/>
    <property type="project" value="TreeGrafter"/>
</dbReference>
<keyword evidence="9 13" id="KW-0830">Ubiquinone</keyword>
<evidence type="ECO:0000256" key="1">
    <source>
        <dbReference type="ARBA" id="ARBA00003257"/>
    </source>
</evidence>
<dbReference type="PANTHER" id="PTHR11432:SF3">
    <property type="entry name" value="NADH-UBIQUINONE OXIDOREDUCTASE CHAIN 1"/>
    <property type="match status" value="1"/>
</dbReference>
<dbReference type="AlphaFoldDB" id="G1EDC1"/>
<comment type="similarity">
    <text evidence="3 12">Belongs to the complex I subunit 1 family.</text>
</comment>
<dbReference type="Pfam" id="PF00146">
    <property type="entry name" value="NADHdh"/>
    <property type="match status" value="1"/>
</dbReference>
<feature type="transmembrane region" description="Helical" evidence="14">
    <location>
        <begin position="237"/>
        <end position="255"/>
    </location>
</feature>
<comment type="function">
    <text evidence="1">Core subunit of the mitochondrial membrane respiratory chain NADH dehydrogenase (Complex I) that is believed to belong to the minimal assembly required for catalysis. Complex I functions in the transfer of electrons from NADH to the respiratory chain. The immediate electron acceptor for the enzyme is believed to be ubiquinone.</text>
</comment>
<evidence type="ECO:0000256" key="11">
    <source>
        <dbReference type="ARBA" id="ARBA00023136"/>
    </source>
</evidence>
<feature type="transmembrane region" description="Helical" evidence="14">
    <location>
        <begin position="131"/>
        <end position="155"/>
    </location>
</feature>
<organism evidence="15">
    <name type="scientific">Stichotrema dallatorreanum</name>
    <dbReference type="NCBI Taxonomy" id="96517"/>
    <lineage>
        <taxon>Eukaryota</taxon>
        <taxon>Metazoa</taxon>
        <taxon>Ecdysozoa</taxon>
        <taxon>Arthropoda</taxon>
        <taxon>Hexapoda</taxon>
        <taxon>Insecta</taxon>
        <taxon>Pterygota</taxon>
        <taxon>Neoptera</taxon>
        <taxon>Endopterygota</taxon>
        <taxon>Strepsiptera</taxon>
        <taxon>Stylopidia</taxon>
        <taxon>Myrmecolacidae</taxon>
        <taxon>Stichotrema</taxon>
    </lineage>
</organism>
<dbReference type="InterPro" id="IPR018086">
    <property type="entry name" value="NADH_UbQ_OxRdtase_su1_CS"/>
</dbReference>
<feature type="non-terminal residue" evidence="15">
    <location>
        <position position="256"/>
    </location>
</feature>
<dbReference type="InterPro" id="IPR001694">
    <property type="entry name" value="NADH_UbQ_OxRdtase_su1/FPO"/>
</dbReference>
<evidence type="ECO:0000256" key="8">
    <source>
        <dbReference type="ARBA" id="ARBA00022989"/>
    </source>
</evidence>
<evidence type="ECO:0000256" key="6">
    <source>
        <dbReference type="ARBA" id="ARBA00022692"/>
    </source>
</evidence>
<evidence type="ECO:0000256" key="3">
    <source>
        <dbReference type="ARBA" id="ARBA00010535"/>
    </source>
</evidence>